<dbReference type="OrthoDB" id="6879526at2"/>
<protein>
    <submittedName>
        <fullName evidence="1">Uncharacterized protein</fullName>
    </submittedName>
</protein>
<accession>A0A0D0P5J3</accession>
<evidence type="ECO:0000313" key="2">
    <source>
        <dbReference type="Proteomes" id="UP000032101"/>
    </source>
</evidence>
<gene>
    <name evidence="1" type="ORF">RL74_20630</name>
</gene>
<evidence type="ECO:0000313" key="1">
    <source>
        <dbReference type="EMBL" id="KIQ57489.1"/>
    </source>
</evidence>
<organism evidence="1 2">
    <name type="scientific">Pseudomonas fluorescens</name>
    <dbReference type="NCBI Taxonomy" id="294"/>
    <lineage>
        <taxon>Bacteria</taxon>
        <taxon>Pseudomonadati</taxon>
        <taxon>Pseudomonadota</taxon>
        <taxon>Gammaproteobacteria</taxon>
        <taxon>Pseudomonadales</taxon>
        <taxon>Pseudomonadaceae</taxon>
        <taxon>Pseudomonas</taxon>
    </lineage>
</organism>
<proteinExistence type="predicted"/>
<name>A0A0D0P5J3_PSEFL</name>
<sequence length="192" mass="22004">MHADTDLTHQEAFELVVREMRLHAESGRKNFALRVPQDMAVYLFAGALKQSGLSMVALECLLSEQKLSGLSGSEDGRVLRRYVSGETRMTWSIYRRLAFWVLANEWISAWGIRDLLFRTYQREAAQLSARMLLRKLKRGLRLDSLTPAYVAECFDQTYAQLLQDCELDALRNVERNSGAREFAGSLALNLRR</sequence>
<comment type="caution">
    <text evidence="1">The sequence shown here is derived from an EMBL/GenBank/DDBJ whole genome shotgun (WGS) entry which is preliminary data.</text>
</comment>
<dbReference type="RefSeq" id="WP_042731649.1">
    <property type="nucleotide sequence ID" value="NZ_JXNZ01000228.1"/>
</dbReference>
<reference evidence="1 2" key="1">
    <citation type="submission" date="2015-01" db="EMBL/GenBank/DDBJ databases">
        <title>Draft Genome Sequence of the Biocontrol and Plant Growth-Promoting Rhizobacteria (PGPR) Pseudomonas fluorescens UM270.</title>
        <authorList>
            <person name="Hernandez-Salmeron J.E."/>
            <person name="Santoyo G."/>
            <person name="Moreno-Hagelsieb G."/>
            <person name="Hernandez-Leon R."/>
        </authorList>
    </citation>
    <scope>NUCLEOTIDE SEQUENCE [LARGE SCALE GENOMIC DNA]</scope>
    <source>
        <strain evidence="1 2">UM270</strain>
    </source>
</reference>
<dbReference type="PATRIC" id="fig|294.124.peg.4250"/>
<dbReference type="AlphaFoldDB" id="A0A0D0P5J3"/>
<dbReference type="Proteomes" id="UP000032101">
    <property type="component" value="Unassembled WGS sequence"/>
</dbReference>
<dbReference type="EMBL" id="JXNZ01000228">
    <property type="protein sequence ID" value="KIQ57489.1"/>
    <property type="molecule type" value="Genomic_DNA"/>
</dbReference>